<evidence type="ECO:0000313" key="2">
    <source>
        <dbReference type="EMBL" id="TCV88094.1"/>
    </source>
</evidence>
<evidence type="ECO:0000313" key="3">
    <source>
        <dbReference type="Proteomes" id="UP000295367"/>
    </source>
</evidence>
<feature type="compositionally biased region" description="Polar residues" evidence="1">
    <location>
        <begin position="56"/>
        <end position="74"/>
    </location>
</feature>
<comment type="caution">
    <text evidence="2">The sequence shown here is derived from an EMBL/GenBank/DDBJ whole genome shotgun (WGS) entry which is preliminary data.</text>
</comment>
<proteinExistence type="predicted"/>
<reference evidence="2 3" key="1">
    <citation type="submission" date="2019-03" db="EMBL/GenBank/DDBJ databases">
        <title>Genomic Encyclopedia of Type Strains, Phase IV (KMG-IV): sequencing the most valuable type-strain genomes for metagenomic binning, comparative biology and taxonomic classification.</title>
        <authorList>
            <person name="Goeker M."/>
        </authorList>
    </citation>
    <scope>NUCLEOTIDE SEQUENCE [LARGE SCALE GENOMIC DNA]</scope>
    <source>
        <strain evidence="2 3">DSM 100309</strain>
    </source>
</reference>
<dbReference type="Proteomes" id="UP000295367">
    <property type="component" value="Unassembled WGS sequence"/>
</dbReference>
<dbReference type="RefSeq" id="WP_223248204.1">
    <property type="nucleotide sequence ID" value="NZ_BHVT01000019.1"/>
</dbReference>
<evidence type="ECO:0000256" key="1">
    <source>
        <dbReference type="SAM" id="MobiDB-lite"/>
    </source>
</evidence>
<accession>A0A4R3YBH9</accession>
<sequence length="74" mass="8034">MGVTDKMWDAITTVIKMNDKVERMAAYPAAAENREPDRAGDSLGNGIGNRFGAGCQDQNVTQNRTQRLGFKSTG</sequence>
<keyword evidence="3" id="KW-1185">Reference proteome</keyword>
<dbReference type="EMBL" id="SMCO01000004">
    <property type="protein sequence ID" value="TCV88094.1"/>
    <property type="molecule type" value="Genomic_DNA"/>
</dbReference>
<organism evidence="2 3">
    <name type="scientific">Sulfurirhabdus autotrophica</name>
    <dbReference type="NCBI Taxonomy" id="1706046"/>
    <lineage>
        <taxon>Bacteria</taxon>
        <taxon>Pseudomonadati</taxon>
        <taxon>Pseudomonadota</taxon>
        <taxon>Betaproteobacteria</taxon>
        <taxon>Nitrosomonadales</taxon>
        <taxon>Sulfuricellaceae</taxon>
        <taxon>Sulfurirhabdus</taxon>
    </lineage>
</organism>
<protein>
    <submittedName>
        <fullName evidence="2">Uncharacterized protein</fullName>
    </submittedName>
</protein>
<name>A0A4R3YBH9_9PROT</name>
<gene>
    <name evidence="2" type="ORF">EDC63_10451</name>
</gene>
<feature type="region of interest" description="Disordered" evidence="1">
    <location>
        <begin position="28"/>
        <end position="74"/>
    </location>
</feature>
<dbReference type="AlphaFoldDB" id="A0A4R3YBH9"/>